<dbReference type="PANTHER" id="PTHR10000">
    <property type="entry name" value="PHOSPHOSERINE PHOSPHATASE"/>
    <property type="match status" value="1"/>
</dbReference>
<dbReference type="GO" id="GO:0000287">
    <property type="term" value="F:magnesium ion binding"/>
    <property type="evidence" value="ECO:0007669"/>
    <property type="project" value="TreeGrafter"/>
</dbReference>
<dbReference type="Gene3D" id="3.40.50.300">
    <property type="entry name" value="P-loop containing nucleotide triphosphate hydrolases"/>
    <property type="match status" value="1"/>
</dbReference>
<dbReference type="GO" id="GO:0016791">
    <property type="term" value="F:phosphatase activity"/>
    <property type="evidence" value="ECO:0007669"/>
    <property type="project" value="TreeGrafter"/>
</dbReference>
<dbReference type="GO" id="GO:0005829">
    <property type="term" value="C:cytosol"/>
    <property type="evidence" value="ECO:0007669"/>
    <property type="project" value="TreeGrafter"/>
</dbReference>
<accession>A0A1L9B8V9</accession>
<dbReference type="RefSeq" id="WP_071900143.1">
    <property type="nucleotide sequence ID" value="NZ_MPIN01000005.1"/>
</dbReference>
<dbReference type="EMBL" id="MPIN01000005">
    <property type="protein sequence ID" value="OJH38696.1"/>
    <property type="molecule type" value="Genomic_DNA"/>
</dbReference>
<dbReference type="SUPFAM" id="SSF52540">
    <property type="entry name" value="P-loop containing nucleoside triphosphate hydrolases"/>
    <property type="match status" value="1"/>
</dbReference>
<dbReference type="STRING" id="83449.BON30_20915"/>
<organism evidence="1 2">
    <name type="scientific">Cystobacter ferrugineus</name>
    <dbReference type="NCBI Taxonomy" id="83449"/>
    <lineage>
        <taxon>Bacteria</taxon>
        <taxon>Pseudomonadati</taxon>
        <taxon>Myxococcota</taxon>
        <taxon>Myxococcia</taxon>
        <taxon>Myxococcales</taxon>
        <taxon>Cystobacterineae</taxon>
        <taxon>Archangiaceae</taxon>
        <taxon>Cystobacter</taxon>
    </lineage>
</organism>
<dbReference type="InterPro" id="IPR023214">
    <property type="entry name" value="HAD_sf"/>
</dbReference>
<sequence>MRYLALAMSLDGNLESAGLLDAALERLRCSGRRALLVTARRLGELPAIGARLELFDCIVAENGAVLHWPARRESVSLREPIPESFVGALRQRILAPVERGQVVVSTHASHACALVETVRELGLELQVVFHGESALVVPPGVNKGAGLQEALLSLGLSAHEVVGIGSEANDHSLLEVSECAVALANALPALKGRAAFVTRGAADAGVVELIEELVRDDLQAAKARIPHDSLMLGFNQAGDAVCIPAYGDNVLVVGPRGGGKSSYAFGLLERLIQKKYQPCVIDPSGDFPLREDLVKLGSRLRAPRVSEVIAALTDPSVKLVVNLAGLSPHELPGFCSELFTALEVMRRRTGRPHWLLVNGAQDVWPSGGRAAEGSPPTLGETLLLVEDPGKVARSILRQVDVAVSVGPAPARVLGQVARVLAGSSPHLPLSAGQADEVLAWFITEGHWPMRLRVPPGRAERLRRLHGHVEGDLGSRSFVFRGPEGRLELRAHNLSTFCQLADGLDERTWLFHLWHGDFSRWIRRVLRDDELAREVSTIERRYELSATDSRRRVLGAITHRYALPA</sequence>
<dbReference type="Proteomes" id="UP000182229">
    <property type="component" value="Unassembled WGS sequence"/>
</dbReference>
<dbReference type="SUPFAM" id="SSF56784">
    <property type="entry name" value="HAD-like"/>
    <property type="match status" value="1"/>
</dbReference>
<dbReference type="Gene3D" id="3.40.50.1000">
    <property type="entry name" value="HAD superfamily/HAD-like"/>
    <property type="match status" value="1"/>
</dbReference>
<dbReference type="PANTHER" id="PTHR10000:SF8">
    <property type="entry name" value="HAD SUPERFAMILY HYDROLASE-LIKE, TYPE 3"/>
    <property type="match status" value="1"/>
</dbReference>
<dbReference type="InterPro" id="IPR027417">
    <property type="entry name" value="P-loop_NTPase"/>
</dbReference>
<name>A0A1L9B8V9_9BACT</name>
<dbReference type="InterPro" id="IPR036412">
    <property type="entry name" value="HAD-like_sf"/>
</dbReference>
<comment type="caution">
    <text evidence="1">The sequence shown here is derived from an EMBL/GenBank/DDBJ whole genome shotgun (WGS) entry which is preliminary data.</text>
</comment>
<evidence type="ECO:0000313" key="1">
    <source>
        <dbReference type="EMBL" id="OJH38696.1"/>
    </source>
</evidence>
<dbReference type="AlphaFoldDB" id="A0A1L9B8V9"/>
<dbReference type="Pfam" id="PF08282">
    <property type="entry name" value="Hydrolase_3"/>
    <property type="match status" value="1"/>
</dbReference>
<protein>
    <recommendedName>
        <fullName evidence="3">Haloacid dehalogenase</fullName>
    </recommendedName>
</protein>
<evidence type="ECO:0000313" key="2">
    <source>
        <dbReference type="Proteomes" id="UP000182229"/>
    </source>
</evidence>
<keyword evidence="2" id="KW-1185">Reference proteome</keyword>
<dbReference type="Gene3D" id="3.90.1070.10">
    <property type="match status" value="1"/>
</dbReference>
<evidence type="ECO:0008006" key="3">
    <source>
        <dbReference type="Google" id="ProtNLM"/>
    </source>
</evidence>
<reference evidence="2" key="1">
    <citation type="submission" date="2016-11" db="EMBL/GenBank/DDBJ databases">
        <authorList>
            <person name="Shukria A."/>
            <person name="Stevens D.C."/>
        </authorList>
    </citation>
    <scope>NUCLEOTIDE SEQUENCE [LARGE SCALE GENOMIC DNA]</scope>
    <source>
        <strain evidence="2">Cbfe23</strain>
    </source>
</reference>
<proteinExistence type="predicted"/>
<gene>
    <name evidence="1" type="ORF">BON30_20915</name>
</gene>
<reference evidence="1 2" key="2">
    <citation type="submission" date="2016-12" db="EMBL/GenBank/DDBJ databases">
        <title>Draft Genome Sequence of Cystobacter ferrugineus Strain Cbfe23.</title>
        <authorList>
            <person name="Akbar S."/>
            <person name="Dowd S.E."/>
            <person name="Stevens D.C."/>
        </authorList>
    </citation>
    <scope>NUCLEOTIDE SEQUENCE [LARGE SCALE GENOMIC DNA]</scope>
    <source>
        <strain evidence="1 2">Cbfe23</strain>
    </source>
</reference>